<sequence>MSKRKKYFLLSGSFLFPFFLLIILWSCLNLAPFGNNNLLVSDLGTQYMPFLSAFKQFFQGDSYSLYSFSDALGGTILPLTAYYLLSPFNFLVLLFPYDQLPIVILLIITLKISFMGTSMFYYLNKTYSQASTATLLFSTSYSLCGFVTVYSLNFMWLDALILLPLLVLGIQRLWDKKKYWLYASVLFFSIVTNYYMGYMLCIFAVCYSLYWYYQKSSVSEKKSLWHFIKEGRLFFVTSFFTGISTSFILIPAVEGMLSTNKTNFEWQTFLPKPKFGPDVLSQFGLGNVNFDTRLDHLPTVFSGILMVLLFLAYFQLSTISKKEKLGAAALVGFIFLSFWLELVNTIWHMFQSPAGFPYRNTFIFSFLIIKFAYEAFLELKKGEKLRIIVPSVFSALLIIGYISLKFSNHRDFLLEDHYYLFSLFSIWIIYGLITFIQRNNGRKKTSAFIIMCLVVSFELSFNFWISFKDIPFGNQETFSKTAKIQNEIISDLENKQSGLSRIKQTINSKDAGYQEKNNGYNNPLFYGYAGVSSYTSTLEAKTQKTLQELGLYQKNDRRIAYVDESNVINLLLNVGYQVTPDKKANQEDISRDPSTHVYQNAEAIGMGFLVPNEFDSIKLTKNQPLKNQETILQSIRKKQSNYFQSAEKTFWSVQSENNYTLTVKTTANGELYLYIPDINWKKITSFKVNGKKIEPSIYIATNQIFNLGYYKKNEIVQLQLETEKTLKKDTIDLKTLSQSQFDSLVAQQKEQALQLTRHTSGVLTGTITVEKDDSSLLYLSIPYDKDWKITVDGKKVDSHRILGNFTGIELPSGTHKISMRYYQKNLIIGTFISISVLLGVFFYQLFKRISKKKSA</sequence>
<dbReference type="Pfam" id="PF09586">
    <property type="entry name" value="YfhO"/>
    <property type="match status" value="1"/>
</dbReference>
<evidence type="ECO:0000313" key="3">
    <source>
        <dbReference type="EMBL" id="WYJ94999.1"/>
    </source>
</evidence>
<keyword evidence="1" id="KW-0472">Membrane</keyword>
<keyword evidence="1" id="KW-1133">Transmembrane helix</keyword>
<feature type="transmembrane region" description="Helical" evidence="1">
    <location>
        <begin position="102"/>
        <end position="123"/>
    </location>
</feature>
<organism evidence="2">
    <name type="scientific">Candidatus Enterococcus dunnyi</name>
    <dbReference type="NCBI Taxonomy" id="1834192"/>
    <lineage>
        <taxon>Bacteria</taxon>
        <taxon>Bacillati</taxon>
        <taxon>Bacillota</taxon>
        <taxon>Bacilli</taxon>
        <taxon>Lactobacillales</taxon>
        <taxon>Enterococcaceae</taxon>
        <taxon>Enterococcus</taxon>
    </lineage>
</organism>
<dbReference type="InterPro" id="IPR018580">
    <property type="entry name" value="Uncharacterised_YfhO"/>
</dbReference>
<feature type="transmembrane region" description="Helical" evidence="1">
    <location>
        <begin position="233"/>
        <end position="253"/>
    </location>
</feature>
<feature type="transmembrane region" description="Helical" evidence="1">
    <location>
        <begin position="356"/>
        <end position="373"/>
    </location>
</feature>
<keyword evidence="4" id="KW-1185">Reference proteome</keyword>
<dbReference type="RefSeq" id="WP_087642247.1">
    <property type="nucleotide sequence ID" value="NZ_CP147246.1"/>
</dbReference>
<dbReference type="PANTHER" id="PTHR38454:SF1">
    <property type="entry name" value="INTEGRAL MEMBRANE PROTEIN"/>
    <property type="match status" value="1"/>
</dbReference>
<dbReference type="OrthoDB" id="9815466at2"/>
<dbReference type="EMBL" id="CP147246">
    <property type="protein sequence ID" value="WYJ94999.1"/>
    <property type="molecule type" value="Genomic_DNA"/>
</dbReference>
<feature type="transmembrane region" description="Helical" evidence="1">
    <location>
        <begin position="129"/>
        <end position="149"/>
    </location>
</feature>
<feature type="transmembrane region" description="Helical" evidence="1">
    <location>
        <begin position="71"/>
        <end position="95"/>
    </location>
</feature>
<evidence type="ECO:0000313" key="4">
    <source>
        <dbReference type="Proteomes" id="UP000196151"/>
    </source>
</evidence>
<reference evidence="3" key="3">
    <citation type="submission" date="2024-03" db="EMBL/GenBank/DDBJ databases">
        <title>The Genome Sequence of Enterococcus sp. DIV0238c.</title>
        <authorList>
            <consortium name="The Broad Institute Genomics Platform"/>
            <consortium name="The Broad Institute Microbial Omics Core"/>
            <consortium name="The Broad Institute Genomic Center for Infectious Diseases"/>
            <person name="Earl A."/>
            <person name="Manson A."/>
            <person name="Gilmore M."/>
            <person name="Schwartman J."/>
            <person name="Shea T."/>
            <person name="Abouelleil A."/>
            <person name="Cao P."/>
            <person name="Chapman S."/>
            <person name="Cusick C."/>
            <person name="Young S."/>
            <person name="Neafsey D."/>
            <person name="Nusbaum C."/>
            <person name="Birren B."/>
        </authorList>
    </citation>
    <scope>NUCLEOTIDE SEQUENCE</scope>
    <source>
        <strain evidence="3">9D6_DIV0238</strain>
    </source>
</reference>
<reference evidence="3" key="2">
    <citation type="submission" date="2017-05" db="EMBL/GenBank/DDBJ databases">
        <authorList>
            <consortium name="The Broad Institute Genomics Platform"/>
            <consortium name="The Broad Institute Genomic Center for Infectious Diseases"/>
            <person name="Earl A."/>
            <person name="Manson A."/>
            <person name="Schwartman J."/>
            <person name="Gilmore M."/>
            <person name="Abouelleil A."/>
            <person name="Cao P."/>
            <person name="Chapman S."/>
            <person name="Cusick C."/>
            <person name="Shea T."/>
            <person name="Young S."/>
            <person name="Neafsey D."/>
            <person name="Nusbaum C."/>
            <person name="Birren B."/>
        </authorList>
    </citation>
    <scope>NUCLEOTIDE SEQUENCE</scope>
    <source>
        <strain evidence="3">9D6_DIV0238</strain>
    </source>
</reference>
<feature type="transmembrane region" description="Helical" evidence="1">
    <location>
        <begin position="7"/>
        <end position="31"/>
    </location>
</feature>
<protein>
    <recommendedName>
        <fullName evidence="5">Bacterial membrane protein YfhO</fullName>
    </recommendedName>
</protein>
<proteinExistence type="predicted"/>
<evidence type="ECO:0008006" key="5">
    <source>
        <dbReference type="Google" id="ProtNLM"/>
    </source>
</evidence>
<reference evidence="2" key="1">
    <citation type="submission" date="2017-05" db="EMBL/GenBank/DDBJ databases">
        <title>The Genome Sequence of Enterococcus sp. 9D6_DIV0238.</title>
        <authorList>
            <consortium name="The Broad Institute Genomics Platform"/>
            <consortium name="The Broad Institute Genomic Center for Infectious Diseases"/>
            <person name="Earl A."/>
            <person name="Manson A."/>
            <person name="Schwartman J."/>
            <person name="Gilmore M."/>
            <person name="Abouelleil A."/>
            <person name="Cao P."/>
            <person name="Chapman S."/>
            <person name="Cusick C."/>
            <person name="Shea T."/>
            <person name="Young S."/>
            <person name="Neafsey D."/>
            <person name="Nusbaum C."/>
            <person name="Birren B."/>
        </authorList>
    </citation>
    <scope>NUCLEOTIDE SEQUENCE [LARGE SCALE GENOMIC DNA]</scope>
    <source>
        <strain evidence="2">9D6_DIV0238</strain>
    </source>
</reference>
<feature type="transmembrane region" description="Helical" evidence="1">
    <location>
        <begin position="418"/>
        <end position="436"/>
    </location>
</feature>
<evidence type="ECO:0000313" key="2">
    <source>
        <dbReference type="EMBL" id="OUZ28467.1"/>
    </source>
</evidence>
<feature type="transmembrane region" description="Helical" evidence="1">
    <location>
        <begin position="194"/>
        <end position="213"/>
    </location>
</feature>
<keyword evidence="1" id="KW-0812">Transmembrane</keyword>
<feature type="transmembrane region" description="Helical" evidence="1">
    <location>
        <begin position="385"/>
        <end position="406"/>
    </location>
</feature>
<feature type="transmembrane region" description="Helical" evidence="1">
    <location>
        <begin position="328"/>
        <end position="350"/>
    </location>
</feature>
<feature type="transmembrane region" description="Helical" evidence="1">
    <location>
        <begin position="448"/>
        <end position="467"/>
    </location>
</feature>
<dbReference type="AlphaFoldDB" id="A0A200IVT3"/>
<gene>
    <name evidence="3" type="ORF">A5889_002541</name>
    <name evidence="2" type="ORF">A5889_003222</name>
</gene>
<feature type="transmembrane region" description="Helical" evidence="1">
    <location>
        <begin position="297"/>
        <end position="316"/>
    </location>
</feature>
<evidence type="ECO:0000256" key="1">
    <source>
        <dbReference type="SAM" id="Phobius"/>
    </source>
</evidence>
<feature type="transmembrane region" description="Helical" evidence="1">
    <location>
        <begin position="826"/>
        <end position="846"/>
    </location>
</feature>
<name>A0A200IVT3_9ENTE</name>
<feature type="transmembrane region" description="Helical" evidence="1">
    <location>
        <begin position="156"/>
        <end position="174"/>
    </location>
</feature>
<accession>A0A200IVT3</accession>
<dbReference type="EMBL" id="NIBQ01000004">
    <property type="protein sequence ID" value="OUZ28467.1"/>
    <property type="molecule type" value="Genomic_DNA"/>
</dbReference>
<dbReference type="PANTHER" id="PTHR38454">
    <property type="entry name" value="INTEGRAL MEMBRANE PROTEIN-RELATED"/>
    <property type="match status" value="1"/>
</dbReference>
<dbReference type="Proteomes" id="UP000196151">
    <property type="component" value="Chromosome"/>
</dbReference>